<feature type="domain" description="Ribosome maturation protein SDO1/SBDS N-terminal" evidence="1">
    <location>
        <begin position="6"/>
        <end position="95"/>
    </location>
</feature>
<comment type="caution">
    <text evidence="2">The sequence shown here is derived from an EMBL/GenBank/DDBJ whole genome shotgun (WGS) entry which is preliminary data.</text>
</comment>
<dbReference type="Pfam" id="PF01172">
    <property type="entry name" value="SBDS_N"/>
    <property type="match status" value="1"/>
</dbReference>
<dbReference type="SUPFAM" id="SSF89895">
    <property type="entry name" value="FYSH domain"/>
    <property type="match status" value="1"/>
</dbReference>
<dbReference type="OrthoDB" id="2567806at2759"/>
<protein>
    <submittedName>
        <fullName evidence="2">10611_t:CDS:1</fullName>
    </submittedName>
</protein>
<dbReference type="AlphaFoldDB" id="A0A9N9BQY8"/>
<dbReference type="Gene3D" id="3.30.1250.10">
    <property type="entry name" value="Ribosome maturation protein SBDS, N-terminal domain"/>
    <property type="match status" value="1"/>
</dbReference>
<sequence>MSSKNARIVYKPQGSREEYFVYAYPGELKKWRTDKSIPLTDVVDSFDIFEILGGGNDGIAGRASKQRLENAFGTSNNTEVIEIILKDGAIHSTVEPGNFATFNETRGKGAATAENAVGIHN</sequence>
<gene>
    <name evidence="2" type="ORF">POCULU_LOCUS6194</name>
</gene>
<dbReference type="InterPro" id="IPR036786">
    <property type="entry name" value="Ribosome_mat_SBDS_N_sf"/>
</dbReference>
<dbReference type="InterPro" id="IPR019783">
    <property type="entry name" value="SDO1/SBDS_N"/>
</dbReference>
<accession>A0A9N9BQY8</accession>
<reference evidence="2" key="1">
    <citation type="submission" date="2021-06" db="EMBL/GenBank/DDBJ databases">
        <authorList>
            <person name="Kallberg Y."/>
            <person name="Tangrot J."/>
            <person name="Rosling A."/>
        </authorList>
    </citation>
    <scope>NUCLEOTIDE SEQUENCE</scope>
    <source>
        <strain evidence="2">IA702</strain>
    </source>
</reference>
<name>A0A9N9BQY8_9GLOM</name>
<evidence type="ECO:0000313" key="3">
    <source>
        <dbReference type="Proteomes" id="UP000789572"/>
    </source>
</evidence>
<evidence type="ECO:0000313" key="2">
    <source>
        <dbReference type="EMBL" id="CAG8575087.1"/>
    </source>
</evidence>
<keyword evidence="3" id="KW-1185">Reference proteome</keyword>
<proteinExistence type="predicted"/>
<dbReference type="EMBL" id="CAJVPJ010001092">
    <property type="protein sequence ID" value="CAG8575087.1"/>
    <property type="molecule type" value="Genomic_DNA"/>
</dbReference>
<evidence type="ECO:0000259" key="1">
    <source>
        <dbReference type="Pfam" id="PF01172"/>
    </source>
</evidence>
<dbReference type="Proteomes" id="UP000789572">
    <property type="component" value="Unassembled WGS sequence"/>
</dbReference>
<organism evidence="2 3">
    <name type="scientific">Paraglomus occultum</name>
    <dbReference type="NCBI Taxonomy" id="144539"/>
    <lineage>
        <taxon>Eukaryota</taxon>
        <taxon>Fungi</taxon>
        <taxon>Fungi incertae sedis</taxon>
        <taxon>Mucoromycota</taxon>
        <taxon>Glomeromycotina</taxon>
        <taxon>Glomeromycetes</taxon>
        <taxon>Paraglomerales</taxon>
        <taxon>Paraglomeraceae</taxon>
        <taxon>Paraglomus</taxon>
    </lineage>
</organism>